<proteinExistence type="predicted"/>
<gene>
    <name evidence="1" type="ORF">E7512_11805</name>
</gene>
<sequence length="59" mass="6544">MGTSATKAKNKYNDKAYDAIPLRVKKGYKEVIQEKAKSMGLSVNSYISGLIEMDIKSDD</sequence>
<dbReference type="InterPro" id="IPR013321">
    <property type="entry name" value="Arc_rbn_hlx_hlx"/>
</dbReference>
<dbReference type="AlphaFoldDB" id="A0A928Q3B1"/>
<dbReference type="RefSeq" id="WP_326840753.1">
    <property type="nucleotide sequence ID" value="NZ_SVNY01000006.1"/>
</dbReference>
<dbReference type="EMBL" id="SVNY01000006">
    <property type="protein sequence ID" value="MBE6834239.1"/>
    <property type="molecule type" value="Genomic_DNA"/>
</dbReference>
<dbReference type="Proteomes" id="UP000754750">
    <property type="component" value="Unassembled WGS sequence"/>
</dbReference>
<evidence type="ECO:0000313" key="1">
    <source>
        <dbReference type="EMBL" id="MBE6834239.1"/>
    </source>
</evidence>
<dbReference type="Gene3D" id="1.10.1220.10">
    <property type="entry name" value="Met repressor-like"/>
    <property type="match status" value="1"/>
</dbReference>
<accession>A0A928Q3B1</accession>
<comment type="caution">
    <text evidence="1">The sequence shown here is derived from an EMBL/GenBank/DDBJ whole genome shotgun (WGS) entry which is preliminary data.</text>
</comment>
<protein>
    <submittedName>
        <fullName evidence="1">Antitoxin</fullName>
    </submittedName>
</protein>
<dbReference type="GO" id="GO:0006355">
    <property type="term" value="P:regulation of DNA-templated transcription"/>
    <property type="evidence" value="ECO:0007669"/>
    <property type="project" value="InterPro"/>
</dbReference>
<organism evidence="1 2">
    <name type="scientific">Faecalispora sporosphaeroides</name>
    <dbReference type="NCBI Taxonomy" id="1549"/>
    <lineage>
        <taxon>Bacteria</taxon>
        <taxon>Bacillati</taxon>
        <taxon>Bacillota</taxon>
        <taxon>Clostridia</taxon>
        <taxon>Eubacteriales</taxon>
        <taxon>Oscillospiraceae</taxon>
        <taxon>Faecalispora</taxon>
    </lineage>
</organism>
<reference evidence="1" key="1">
    <citation type="submission" date="2019-04" db="EMBL/GenBank/DDBJ databases">
        <title>Evolution of Biomass-Degrading Anaerobic Consortia Revealed by Metagenomics.</title>
        <authorList>
            <person name="Peng X."/>
        </authorList>
    </citation>
    <scope>NUCLEOTIDE SEQUENCE</scope>
    <source>
        <strain evidence="1">SIG551</strain>
    </source>
</reference>
<name>A0A928Q3B1_9FIRM</name>
<evidence type="ECO:0000313" key="2">
    <source>
        <dbReference type="Proteomes" id="UP000754750"/>
    </source>
</evidence>